<protein>
    <submittedName>
        <fullName evidence="1">Uncharacterized protein</fullName>
    </submittedName>
</protein>
<dbReference type="AlphaFoldDB" id="A0AAX4J4F7"/>
<proteinExistence type="predicted"/>
<sequence>MLVYVTKCQANSVAASNTRHIGLLPTTSGVLSTRLFNAKKRNRPRYMATMPVSLITLENQA</sequence>
<dbReference type="Proteomes" id="UP001322277">
    <property type="component" value="Chromosome 12"/>
</dbReference>
<organism evidence="1 2">
    <name type="scientific">Colletotrichum destructivum</name>
    <dbReference type="NCBI Taxonomy" id="34406"/>
    <lineage>
        <taxon>Eukaryota</taxon>
        <taxon>Fungi</taxon>
        <taxon>Dikarya</taxon>
        <taxon>Ascomycota</taxon>
        <taxon>Pezizomycotina</taxon>
        <taxon>Sordariomycetes</taxon>
        <taxon>Hypocreomycetidae</taxon>
        <taxon>Glomerellales</taxon>
        <taxon>Glomerellaceae</taxon>
        <taxon>Colletotrichum</taxon>
        <taxon>Colletotrichum destructivum species complex</taxon>
    </lineage>
</organism>
<gene>
    <name evidence="1" type="ORF">CDEST_15473</name>
</gene>
<reference evidence="2" key="1">
    <citation type="journal article" date="2023" name="bioRxiv">
        <title>Complete genome of the Medicago anthracnose fungus, Colletotrichum destructivum, reveals a mini-chromosome-like region within a core chromosome.</title>
        <authorList>
            <person name="Lapalu N."/>
            <person name="Simon A."/>
            <person name="Lu A."/>
            <person name="Plaumann P.-L."/>
            <person name="Amselem J."/>
            <person name="Pigne S."/>
            <person name="Auger A."/>
            <person name="Koch C."/>
            <person name="Dallery J.-F."/>
            <person name="O'Connell R.J."/>
        </authorList>
    </citation>
    <scope>NUCLEOTIDE SEQUENCE [LARGE SCALE GENOMIC DNA]</scope>
    <source>
        <strain evidence="2">CBS 520.97</strain>
    </source>
</reference>
<name>A0AAX4J4F7_9PEZI</name>
<evidence type="ECO:0000313" key="1">
    <source>
        <dbReference type="EMBL" id="WQF90459.1"/>
    </source>
</evidence>
<evidence type="ECO:0000313" key="2">
    <source>
        <dbReference type="Proteomes" id="UP001322277"/>
    </source>
</evidence>
<dbReference type="GeneID" id="87951973"/>
<dbReference type="RefSeq" id="XP_062787680.1">
    <property type="nucleotide sequence ID" value="XM_062931629.1"/>
</dbReference>
<dbReference type="EMBL" id="CP137316">
    <property type="protein sequence ID" value="WQF90459.1"/>
    <property type="molecule type" value="Genomic_DNA"/>
</dbReference>
<keyword evidence="2" id="KW-1185">Reference proteome</keyword>
<dbReference type="KEGG" id="cdet:87951973"/>
<accession>A0AAX4J4F7</accession>